<keyword evidence="7 16" id="KW-0547">Nucleotide-binding</keyword>
<keyword evidence="11 16" id="KW-0119">Carbohydrate metabolism</keyword>
<evidence type="ECO:0000259" key="18">
    <source>
        <dbReference type="Pfam" id="PF01467"/>
    </source>
</evidence>
<feature type="region of interest" description="Ribokinase" evidence="16">
    <location>
        <begin position="1"/>
        <end position="316"/>
    </location>
</feature>
<comment type="pathway">
    <text evidence="3">Bacterial outer membrane biogenesis; LPS core biosynthesis.</text>
</comment>
<feature type="region of interest" description="Cytidylyltransferase" evidence="16">
    <location>
        <begin position="342"/>
        <end position="474"/>
    </location>
</feature>
<dbReference type="Pfam" id="PF00294">
    <property type="entry name" value="PfkB"/>
    <property type="match status" value="1"/>
</dbReference>
<dbReference type="NCBIfam" id="TIGR02198">
    <property type="entry name" value="rfaE_dom_I"/>
    <property type="match status" value="1"/>
</dbReference>
<keyword evidence="5 16" id="KW-0808">Transferase</keyword>
<dbReference type="InterPro" id="IPR004821">
    <property type="entry name" value="Cyt_trans-like"/>
</dbReference>
<evidence type="ECO:0000256" key="5">
    <source>
        <dbReference type="ARBA" id="ARBA00022679"/>
    </source>
</evidence>
<evidence type="ECO:0000256" key="7">
    <source>
        <dbReference type="ARBA" id="ARBA00022741"/>
    </source>
</evidence>
<evidence type="ECO:0000313" key="19">
    <source>
        <dbReference type="EMBL" id="OOC10262.1"/>
    </source>
</evidence>
<dbReference type="PROSITE" id="PS00583">
    <property type="entry name" value="PFKB_KINASES_1"/>
    <property type="match status" value="1"/>
</dbReference>
<comment type="function">
    <text evidence="2 16">Catalyzes the ADP transfer from ATP to D-glycero-beta-D-manno-heptose 1-phosphate, yielding ADP-D-glycero-beta-D-manno-heptose.</text>
</comment>
<dbReference type="SUPFAM" id="SSF53613">
    <property type="entry name" value="Ribokinase-like"/>
    <property type="match status" value="1"/>
</dbReference>
<dbReference type="NCBIfam" id="TIGR00125">
    <property type="entry name" value="cyt_tran_rel"/>
    <property type="match status" value="1"/>
</dbReference>
<dbReference type="GO" id="GO:0005829">
    <property type="term" value="C:cytosol"/>
    <property type="evidence" value="ECO:0007669"/>
    <property type="project" value="TreeGrafter"/>
</dbReference>
<dbReference type="GO" id="GO:0033785">
    <property type="term" value="F:heptose 7-phosphate kinase activity"/>
    <property type="evidence" value="ECO:0007669"/>
    <property type="project" value="UniProtKB-UniRule"/>
</dbReference>
<dbReference type="InterPro" id="IPR014729">
    <property type="entry name" value="Rossmann-like_a/b/a_fold"/>
</dbReference>
<evidence type="ECO:0000256" key="1">
    <source>
        <dbReference type="ARBA" id="ARBA00002319"/>
    </source>
</evidence>
<dbReference type="InterPro" id="IPR011913">
    <property type="entry name" value="RfaE_dom_I"/>
</dbReference>
<reference evidence="19 20" key="1">
    <citation type="submission" date="2017-02" db="EMBL/GenBank/DDBJ databases">
        <title>Genomic diversity within the haloalkaliphilic genus Thioalkalivibrio.</title>
        <authorList>
            <person name="Ahn A.-C."/>
            <person name="Meier-Kolthoff J."/>
            <person name="Overmars L."/>
            <person name="Richter M."/>
            <person name="Woyke T."/>
            <person name="Sorokin D.Y."/>
            <person name="Muyzer G."/>
        </authorList>
    </citation>
    <scope>NUCLEOTIDE SEQUENCE [LARGE SCALE GENOMIC DNA]</scope>
    <source>
        <strain evidence="19 20">HL17</strain>
    </source>
</reference>
<evidence type="ECO:0000256" key="10">
    <source>
        <dbReference type="ARBA" id="ARBA00023268"/>
    </source>
</evidence>
<dbReference type="NCBIfam" id="NF008454">
    <property type="entry name" value="PRK11316.1"/>
    <property type="match status" value="1"/>
</dbReference>
<dbReference type="GO" id="GO:0097171">
    <property type="term" value="P:ADP-L-glycero-beta-D-manno-heptose biosynthetic process"/>
    <property type="evidence" value="ECO:0007669"/>
    <property type="project" value="UniProtKB-UniPathway"/>
</dbReference>
<dbReference type="InterPro" id="IPR002173">
    <property type="entry name" value="Carboh/pur_kinase_PfkB_CS"/>
</dbReference>
<protein>
    <recommendedName>
        <fullName evidence="16">Bifunctional protein HldE</fullName>
    </recommendedName>
    <domain>
        <recommendedName>
            <fullName evidence="16">D-beta-D-heptose 7-phosphate kinase</fullName>
            <ecNumber evidence="16">2.7.1.167</ecNumber>
        </recommendedName>
        <alternativeName>
            <fullName evidence="16">D-beta-D-heptose 7-phosphotransferase</fullName>
        </alternativeName>
        <alternativeName>
            <fullName evidence="16">D-glycero-beta-D-manno-heptose-7-phosphate kinase</fullName>
        </alternativeName>
    </domain>
    <domain>
        <recommendedName>
            <fullName evidence="16">D-beta-D-heptose 1-phosphate adenylyltransferase</fullName>
            <ecNumber evidence="16">2.7.7.70</ecNumber>
        </recommendedName>
        <alternativeName>
            <fullName evidence="16">D-glycero-beta-D-manno-heptose 1-phosphate adenylyltransferase</fullName>
        </alternativeName>
    </domain>
</protein>
<dbReference type="AlphaFoldDB" id="A0A1V2ZYT4"/>
<comment type="catalytic activity">
    <reaction evidence="12 16">
        <text>D-glycero-beta-D-manno-heptose 1-phosphate + ATP + H(+) = ADP-D-glycero-beta-D-manno-heptose + diphosphate</text>
        <dbReference type="Rhea" id="RHEA:27465"/>
        <dbReference type="ChEBI" id="CHEBI:15378"/>
        <dbReference type="ChEBI" id="CHEBI:30616"/>
        <dbReference type="ChEBI" id="CHEBI:33019"/>
        <dbReference type="ChEBI" id="CHEBI:59967"/>
        <dbReference type="ChEBI" id="CHEBI:61593"/>
        <dbReference type="EC" id="2.7.7.70"/>
    </reaction>
</comment>
<keyword evidence="20" id="KW-1185">Reference proteome</keyword>
<evidence type="ECO:0000256" key="3">
    <source>
        <dbReference type="ARBA" id="ARBA00004713"/>
    </source>
</evidence>
<dbReference type="PANTHER" id="PTHR46969">
    <property type="entry name" value="BIFUNCTIONAL PROTEIN HLDE"/>
    <property type="match status" value="1"/>
</dbReference>
<evidence type="ECO:0000256" key="16">
    <source>
        <dbReference type="HAMAP-Rule" id="MF_01603"/>
    </source>
</evidence>
<comment type="similarity">
    <text evidence="14 16">In the N-terminal section; belongs to the carbohydrate kinase PfkB family.</text>
</comment>
<dbReference type="EMBL" id="MUZR01000018">
    <property type="protein sequence ID" value="OOC10262.1"/>
    <property type="molecule type" value="Genomic_DNA"/>
</dbReference>
<name>A0A1V2ZYT4_9GAMM</name>
<sequence length="474" mass="49751">MTLPPLDQARVLVAGDLMLDRYWHGATDRISPEAPVPVVHVRDIEQRPGGAGNVALNLAALGGRPDLVGVTGDDTAASDLSALLEEAGVRCHFRRRSGAATITKLRVISRHQQLIRLDFEDGFPGATAGDLLADFEPLLSDCQVVVLSDYAKGALRDPQPLIRAARAAGRPVLVDPKGTDFSAYRGASLVTPNLAELEAVAGPCPDTAALERAATGLLREHGIEALLVTRGAEGMTLFRPDRPPVHQPARAREVFDVTGAGDTVIATLAAAVAAGETLEDAMHLANLAAGIVVGKLGTATVSPDELRAARHEPGGADRGVLSRAGLMAALERARAAGERIVMTNGCFDLLHAGHVAYLEQARARGDRLVVAVNDDASVQRLKGAGRPVTPLEGRMAVLAGLAAVDWVVPFAEDTPAELIGEILPDVLVKGGDYRPEDIAGYDAVTAAGGRVEVLDFVDGCSTSAVMERIRQGHY</sequence>
<dbReference type="EC" id="2.7.1.167" evidence="16"/>
<dbReference type="InterPro" id="IPR023030">
    <property type="entry name" value="Bifunc_HldE"/>
</dbReference>
<comment type="similarity">
    <text evidence="15 16">In the C-terminal section; belongs to the cytidylyltransferase family.</text>
</comment>
<comment type="pathway">
    <text evidence="16">Nucleotide-sugar biosynthesis; ADP-L-glycero-beta-D-manno-heptose biosynthesis; ADP-L-glycero-beta-D-manno-heptose from D-glycero-beta-D-manno-heptose 7-phosphate: step 3/4.</text>
</comment>
<evidence type="ECO:0000256" key="11">
    <source>
        <dbReference type="ARBA" id="ARBA00023277"/>
    </source>
</evidence>
<feature type="domain" description="Cytidyltransferase-like" evidence="18">
    <location>
        <begin position="342"/>
        <end position="433"/>
    </location>
</feature>
<evidence type="ECO:0000259" key="17">
    <source>
        <dbReference type="Pfam" id="PF00294"/>
    </source>
</evidence>
<dbReference type="OrthoDB" id="9802794at2"/>
<evidence type="ECO:0000256" key="15">
    <source>
        <dbReference type="ARBA" id="ARBA00061122"/>
    </source>
</evidence>
<evidence type="ECO:0000256" key="4">
    <source>
        <dbReference type="ARBA" id="ARBA00011738"/>
    </source>
</evidence>
<dbReference type="GO" id="GO:0033786">
    <property type="term" value="F:heptose-1-phosphate adenylyltransferase activity"/>
    <property type="evidence" value="ECO:0007669"/>
    <property type="project" value="UniProtKB-UniRule"/>
</dbReference>
<dbReference type="PANTHER" id="PTHR46969:SF1">
    <property type="entry name" value="BIFUNCTIONAL PROTEIN HLDE"/>
    <property type="match status" value="1"/>
</dbReference>
<gene>
    <name evidence="16" type="primary">hldE</name>
    <name evidence="19" type="ORF">B1A74_06390</name>
</gene>
<dbReference type="InterPro" id="IPR011611">
    <property type="entry name" value="PfkB_dom"/>
</dbReference>
<keyword evidence="6 16" id="KW-0548">Nucleotidyltransferase</keyword>
<evidence type="ECO:0000256" key="14">
    <source>
        <dbReference type="ARBA" id="ARBA00060955"/>
    </source>
</evidence>
<feature type="domain" description="Carbohydrate kinase PfkB" evidence="17">
    <location>
        <begin position="10"/>
        <end position="303"/>
    </location>
</feature>
<comment type="function">
    <text evidence="1 16">Catalyzes the phosphorylation of D-glycero-D-manno-heptose 7-phosphate at the C-1 position to selectively form D-glycero-beta-D-manno-heptose-1,7-bisphosphate.</text>
</comment>
<dbReference type="Pfam" id="PF01467">
    <property type="entry name" value="CTP_transf_like"/>
    <property type="match status" value="1"/>
</dbReference>
<dbReference type="Gene3D" id="3.40.1190.20">
    <property type="match status" value="1"/>
</dbReference>
<dbReference type="Proteomes" id="UP000189177">
    <property type="component" value="Unassembled WGS sequence"/>
</dbReference>
<evidence type="ECO:0000313" key="20">
    <source>
        <dbReference type="Proteomes" id="UP000189177"/>
    </source>
</evidence>
<dbReference type="FunFam" id="3.40.50.620:FF:000028">
    <property type="entry name" value="Bifunctional protein HldE"/>
    <property type="match status" value="1"/>
</dbReference>
<feature type="binding site" evidence="16">
    <location>
        <begin position="193"/>
        <end position="196"/>
    </location>
    <ligand>
        <name>ATP</name>
        <dbReference type="ChEBI" id="CHEBI:30616"/>
    </ligand>
</feature>
<comment type="pathway">
    <text evidence="16">Nucleotide-sugar biosynthesis; ADP-L-glycero-beta-D-manno-heptose biosynthesis; ADP-L-glycero-beta-D-manno-heptose from D-glycero-beta-D-manno-heptose 7-phosphate: step 1/4.</text>
</comment>
<dbReference type="UniPathway" id="UPA00356">
    <property type="reaction ID" value="UER00437"/>
</dbReference>
<dbReference type="UniPathway" id="UPA00958"/>
<dbReference type="RefSeq" id="WP_077244117.1">
    <property type="nucleotide sequence ID" value="NZ_MUZR01000018.1"/>
</dbReference>
<dbReference type="InterPro" id="IPR029056">
    <property type="entry name" value="Ribokinase-like"/>
</dbReference>
<comment type="catalytic activity">
    <reaction evidence="13 16">
        <text>D-glycero-beta-D-manno-heptose 7-phosphate + ATP = D-glycero-beta-D-manno-heptose 1,7-bisphosphate + ADP + H(+)</text>
        <dbReference type="Rhea" id="RHEA:27473"/>
        <dbReference type="ChEBI" id="CHEBI:15378"/>
        <dbReference type="ChEBI" id="CHEBI:30616"/>
        <dbReference type="ChEBI" id="CHEBI:60204"/>
        <dbReference type="ChEBI" id="CHEBI:60208"/>
        <dbReference type="ChEBI" id="CHEBI:456216"/>
        <dbReference type="EC" id="2.7.1.167"/>
    </reaction>
</comment>
<dbReference type="SUPFAM" id="SSF52374">
    <property type="entry name" value="Nucleotidylyl transferase"/>
    <property type="match status" value="1"/>
</dbReference>
<keyword evidence="9 16" id="KW-0067">ATP-binding</keyword>
<dbReference type="GO" id="GO:0016773">
    <property type="term" value="F:phosphotransferase activity, alcohol group as acceptor"/>
    <property type="evidence" value="ECO:0007669"/>
    <property type="project" value="InterPro"/>
</dbReference>
<evidence type="ECO:0000256" key="9">
    <source>
        <dbReference type="ARBA" id="ARBA00022840"/>
    </source>
</evidence>
<accession>A0A1V2ZYT4</accession>
<organism evidence="19 20">
    <name type="scientific">Thioalkalivibrio halophilus</name>
    <dbReference type="NCBI Taxonomy" id="252474"/>
    <lineage>
        <taxon>Bacteria</taxon>
        <taxon>Pseudomonadati</taxon>
        <taxon>Pseudomonadota</taxon>
        <taxon>Gammaproteobacteria</taxon>
        <taxon>Chromatiales</taxon>
        <taxon>Ectothiorhodospiraceae</taxon>
        <taxon>Thioalkalivibrio</taxon>
    </lineage>
</organism>
<dbReference type="Gene3D" id="3.40.50.620">
    <property type="entry name" value="HUPs"/>
    <property type="match status" value="1"/>
</dbReference>
<evidence type="ECO:0000256" key="2">
    <source>
        <dbReference type="ARBA" id="ARBA00003753"/>
    </source>
</evidence>
<dbReference type="CDD" id="cd01172">
    <property type="entry name" value="RfaE_like"/>
    <property type="match status" value="1"/>
</dbReference>
<evidence type="ECO:0000256" key="13">
    <source>
        <dbReference type="ARBA" id="ARBA00052873"/>
    </source>
</evidence>
<dbReference type="FunFam" id="3.40.1190.20:FF:000002">
    <property type="entry name" value="Bifunctional protein HldE"/>
    <property type="match status" value="1"/>
</dbReference>
<evidence type="ECO:0000256" key="6">
    <source>
        <dbReference type="ARBA" id="ARBA00022695"/>
    </source>
</evidence>
<dbReference type="InterPro" id="IPR011914">
    <property type="entry name" value="RfaE_dom_II"/>
</dbReference>
<proteinExistence type="inferred from homology"/>
<keyword evidence="10 16" id="KW-0511">Multifunctional enzyme</keyword>
<evidence type="ECO:0000256" key="12">
    <source>
        <dbReference type="ARBA" id="ARBA00047428"/>
    </source>
</evidence>
<dbReference type="GO" id="GO:0009244">
    <property type="term" value="P:lipopolysaccharide core region biosynthetic process"/>
    <property type="evidence" value="ECO:0007669"/>
    <property type="project" value="UniProtKB-UniPathway"/>
</dbReference>
<dbReference type="HAMAP" id="MF_01603">
    <property type="entry name" value="HldE"/>
    <property type="match status" value="1"/>
</dbReference>
<dbReference type="EC" id="2.7.7.70" evidence="16"/>
<keyword evidence="8 16" id="KW-0418">Kinase</keyword>
<comment type="subunit">
    <text evidence="4 16">Homodimer.</text>
</comment>
<comment type="caution">
    <text evidence="19">The sequence shown here is derived from an EMBL/GenBank/DDBJ whole genome shotgun (WGS) entry which is preliminary data.</text>
</comment>
<dbReference type="STRING" id="252474.B1A74_06390"/>
<dbReference type="NCBIfam" id="TIGR02199">
    <property type="entry name" value="rfaE_dom_II"/>
    <property type="match status" value="1"/>
</dbReference>
<dbReference type="GO" id="GO:0005524">
    <property type="term" value="F:ATP binding"/>
    <property type="evidence" value="ECO:0007669"/>
    <property type="project" value="UniProtKB-UniRule"/>
</dbReference>
<evidence type="ECO:0000256" key="8">
    <source>
        <dbReference type="ARBA" id="ARBA00022777"/>
    </source>
</evidence>
<feature type="active site" evidence="16">
    <location>
        <position position="262"/>
    </location>
</feature>